<keyword evidence="3" id="KW-1003">Cell membrane</keyword>
<dbReference type="InterPro" id="IPR035906">
    <property type="entry name" value="MetI-like_sf"/>
</dbReference>
<evidence type="ECO:0000259" key="11">
    <source>
        <dbReference type="PROSITE" id="PS50928"/>
    </source>
</evidence>
<feature type="transmembrane region" description="Helical" evidence="10">
    <location>
        <begin position="7"/>
        <end position="29"/>
    </location>
</feature>
<dbReference type="CDD" id="cd06261">
    <property type="entry name" value="TM_PBP2"/>
    <property type="match status" value="1"/>
</dbReference>
<feature type="domain" description="ABC transmembrane type-1" evidence="11">
    <location>
        <begin position="94"/>
        <end position="291"/>
    </location>
</feature>
<dbReference type="PANTHER" id="PTHR43163:SF6">
    <property type="entry name" value="DIPEPTIDE TRANSPORT SYSTEM PERMEASE PROTEIN DPPB-RELATED"/>
    <property type="match status" value="1"/>
</dbReference>
<evidence type="ECO:0000256" key="9">
    <source>
        <dbReference type="ARBA" id="ARBA00024202"/>
    </source>
</evidence>
<evidence type="ECO:0000256" key="5">
    <source>
        <dbReference type="ARBA" id="ARBA00022692"/>
    </source>
</evidence>
<feature type="transmembrane region" description="Helical" evidence="10">
    <location>
        <begin position="226"/>
        <end position="252"/>
    </location>
</feature>
<dbReference type="InterPro" id="IPR000515">
    <property type="entry name" value="MetI-like"/>
</dbReference>
<dbReference type="NCBIfam" id="NF045470">
    <property type="entry name" value="Opp2B"/>
    <property type="match status" value="1"/>
</dbReference>
<evidence type="ECO:0000256" key="2">
    <source>
        <dbReference type="ARBA" id="ARBA00022448"/>
    </source>
</evidence>
<dbReference type="SUPFAM" id="SSF161098">
    <property type="entry name" value="MetI-like"/>
    <property type="match status" value="1"/>
</dbReference>
<keyword evidence="6 10" id="KW-1133">Transmembrane helix</keyword>
<comment type="similarity">
    <text evidence="9">Belongs to the binding-protein-dependent transport system permease family. OppBC subfamily.</text>
</comment>
<keyword evidence="4" id="KW-0533">Nickel</keyword>
<keyword evidence="2" id="KW-0813">Transport</keyword>
<evidence type="ECO:0000313" key="12">
    <source>
        <dbReference type="EMBL" id="VAX04338.1"/>
    </source>
</evidence>
<evidence type="ECO:0000256" key="1">
    <source>
        <dbReference type="ARBA" id="ARBA00004651"/>
    </source>
</evidence>
<dbReference type="PROSITE" id="PS50928">
    <property type="entry name" value="ABC_TM1"/>
    <property type="match status" value="1"/>
</dbReference>
<feature type="transmembrane region" description="Helical" evidence="10">
    <location>
        <begin position="172"/>
        <end position="191"/>
    </location>
</feature>
<organism evidence="12">
    <name type="scientific">hydrothermal vent metagenome</name>
    <dbReference type="NCBI Taxonomy" id="652676"/>
    <lineage>
        <taxon>unclassified sequences</taxon>
        <taxon>metagenomes</taxon>
        <taxon>ecological metagenomes</taxon>
    </lineage>
</organism>
<evidence type="ECO:0000256" key="8">
    <source>
        <dbReference type="ARBA" id="ARBA00023136"/>
    </source>
</evidence>
<keyword evidence="7" id="KW-0406">Ion transport</keyword>
<feature type="transmembrane region" description="Helical" evidence="10">
    <location>
        <begin position="100"/>
        <end position="121"/>
    </location>
</feature>
<comment type="subcellular location">
    <subcellularLocation>
        <location evidence="1">Cell membrane</location>
        <topology evidence="1">Multi-pass membrane protein</topology>
    </subcellularLocation>
</comment>
<reference evidence="12" key="1">
    <citation type="submission" date="2018-06" db="EMBL/GenBank/DDBJ databases">
        <authorList>
            <person name="Zhirakovskaya E."/>
        </authorList>
    </citation>
    <scope>NUCLEOTIDE SEQUENCE</scope>
</reference>
<feature type="transmembrane region" description="Helical" evidence="10">
    <location>
        <begin position="133"/>
        <end position="160"/>
    </location>
</feature>
<evidence type="ECO:0000256" key="7">
    <source>
        <dbReference type="ARBA" id="ARBA00023065"/>
    </source>
</evidence>
<protein>
    <submittedName>
        <fullName evidence="12">ABC transporter, permease protein 1 (Cluster 5, nickel/peptides/opines)</fullName>
    </submittedName>
</protein>
<feature type="transmembrane region" description="Helical" evidence="10">
    <location>
        <begin position="272"/>
        <end position="298"/>
    </location>
</feature>
<dbReference type="InterPro" id="IPR045621">
    <property type="entry name" value="BPD_transp_1_N"/>
</dbReference>
<dbReference type="InterPro" id="IPR050045">
    <property type="entry name" value="Opp2B"/>
</dbReference>
<dbReference type="GO" id="GO:0015099">
    <property type="term" value="F:nickel cation transmembrane transporter activity"/>
    <property type="evidence" value="ECO:0007669"/>
    <property type="project" value="InterPro"/>
</dbReference>
<sequence>MHYLLTRLLSAAIVIFGVMCLVFFLIHLVPGDPVEVMLGESARPADREALRQALGLDQPIGVQFLNYLNGLLHLDLGTSLHSKRPISDILLERLPATLELALAALLVAVLIAFPLGVLSAVHKDSVWDHLAMGVSLGGVAIPNFLLGPLLILAFSLWLGWFPVSGREGPGSLVLPALTLGTALAAILSRMLRATLLEVLNEDYIRTARAKGLTPRVVIWKHALRNALLPVITLLGLQLGALLGGAVITEVVFSWPGLGQLVIEAIQRRDYPLVQACVLLISLTYVVVNTLTDVAYAVADPRIRVGGGR</sequence>
<name>A0A3B1AYK8_9ZZZZ</name>
<dbReference type="Gene3D" id="1.10.3720.10">
    <property type="entry name" value="MetI-like"/>
    <property type="match status" value="1"/>
</dbReference>
<dbReference type="EMBL" id="UOFU01000377">
    <property type="protein sequence ID" value="VAX04338.1"/>
    <property type="molecule type" value="Genomic_DNA"/>
</dbReference>
<dbReference type="Pfam" id="PF19300">
    <property type="entry name" value="BPD_transp_1_N"/>
    <property type="match status" value="1"/>
</dbReference>
<evidence type="ECO:0000256" key="3">
    <source>
        <dbReference type="ARBA" id="ARBA00022475"/>
    </source>
</evidence>
<evidence type="ECO:0000256" key="10">
    <source>
        <dbReference type="SAM" id="Phobius"/>
    </source>
</evidence>
<accession>A0A3B1AYK8</accession>
<dbReference type="GO" id="GO:0005886">
    <property type="term" value="C:plasma membrane"/>
    <property type="evidence" value="ECO:0007669"/>
    <property type="project" value="UniProtKB-SubCell"/>
</dbReference>
<evidence type="ECO:0000256" key="6">
    <source>
        <dbReference type="ARBA" id="ARBA00022989"/>
    </source>
</evidence>
<keyword evidence="8 10" id="KW-0472">Membrane</keyword>
<dbReference type="Pfam" id="PF00528">
    <property type="entry name" value="BPD_transp_1"/>
    <property type="match status" value="1"/>
</dbReference>
<evidence type="ECO:0000256" key="4">
    <source>
        <dbReference type="ARBA" id="ARBA00022596"/>
    </source>
</evidence>
<dbReference type="AlphaFoldDB" id="A0A3B1AYK8"/>
<keyword evidence="5 10" id="KW-0812">Transmembrane</keyword>
<proteinExistence type="inferred from homology"/>
<gene>
    <name evidence="12" type="ORF">MNBD_GAMMA20-2393</name>
</gene>
<dbReference type="PANTHER" id="PTHR43163">
    <property type="entry name" value="DIPEPTIDE TRANSPORT SYSTEM PERMEASE PROTEIN DPPB-RELATED"/>
    <property type="match status" value="1"/>
</dbReference>